<dbReference type="OrthoDB" id="9795655at2"/>
<protein>
    <recommendedName>
        <fullName evidence="9">TRAP transporter small permease protein</fullName>
    </recommendedName>
</protein>
<proteinExistence type="inferred from homology"/>
<dbReference type="AlphaFoldDB" id="A0A4R6UL59"/>
<keyword evidence="12" id="KW-1185">Reference proteome</keyword>
<name>A0A4R6UL59_9GAMM</name>
<keyword evidence="7 9" id="KW-0472">Membrane</keyword>
<evidence type="ECO:0000256" key="5">
    <source>
        <dbReference type="ARBA" id="ARBA00022692"/>
    </source>
</evidence>
<evidence type="ECO:0000259" key="10">
    <source>
        <dbReference type="Pfam" id="PF04290"/>
    </source>
</evidence>
<evidence type="ECO:0000256" key="9">
    <source>
        <dbReference type="RuleBase" id="RU369079"/>
    </source>
</evidence>
<evidence type="ECO:0000313" key="12">
    <source>
        <dbReference type="Proteomes" id="UP000295375"/>
    </source>
</evidence>
<evidence type="ECO:0000313" key="11">
    <source>
        <dbReference type="EMBL" id="TDQ46239.1"/>
    </source>
</evidence>
<dbReference type="PANTHER" id="PTHR35011:SF4">
    <property type="entry name" value="SLL1102 PROTEIN"/>
    <property type="match status" value="1"/>
</dbReference>
<evidence type="ECO:0000256" key="1">
    <source>
        <dbReference type="ARBA" id="ARBA00004429"/>
    </source>
</evidence>
<feature type="transmembrane region" description="Helical" evidence="9">
    <location>
        <begin position="60"/>
        <end position="77"/>
    </location>
</feature>
<comment type="caution">
    <text evidence="11">The sequence shown here is derived from an EMBL/GenBank/DDBJ whole genome shotgun (WGS) entry which is preliminary data.</text>
</comment>
<comment type="function">
    <text evidence="9">Part of the tripartite ATP-independent periplasmic (TRAP) transport system.</text>
</comment>
<keyword evidence="2 9" id="KW-0813">Transport</keyword>
<feature type="transmembrane region" description="Helical" evidence="9">
    <location>
        <begin position="98"/>
        <end position="122"/>
    </location>
</feature>
<gene>
    <name evidence="11" type="ORF">EV696_11424</name>
</gene>
<sequence length="181" mass="19874">MKPLFSRVSGELIRGIDTFTDWTGKLVAWAALAMVLGMSAVVILRYVFAESSIALQELATYFHALLFLAGAAFTLKANEHVRVDILHQRFSAKTRASIEAFGFLFFLLPVCVFLIVVAWDYVAMSWKVREASREAGGLPGVYLLKSLLLVMPVLLIVQGLSEALKATRKILGIDASEASHA</sequence>
<evidence type="ECO:0000256" key="2">
    <source>
        <dbReference type="ARBA" id="ARBA00022448"/>
    </source>
</evidence>
<feature type="domain" description="Tripartite ATP-independent periplasmic transporters DctQ component" evidence="10">
    <location>
        <begin position="34"/>
        <end position="167"/>
    </location>
</feature>
<reference evidence="11 12" key="1">
    <citation type="submission" date="2019-03" db="EMBL/GenBank/DDBJ databases">
        <title>Genomic Encyclopedia of Type Strains, Phase IV (KMG-IV): sequencing the most valuable type-strain genomes for metagenomic binning, comparative biology and taxonomic classification.</title>
        <authorList>
            <person name="Goeker M."/>
        </authorList>
    </citation>
    <scope>NUCLEOTIDE SEQUENCE [LARGE SCALE GENOMIC DNA]</scope>
    <source>
        <strain evidence="11 12">DSM 103792</strain>
    </source>
</reference>
<dbReference type="InterPro" id="IPR055348">
    <property type="entry name" value="DctQ"/>
</dbReference>
<evidence type="ECO:0000256" key="3">
    <source>
        <dbReference type="ARBA" id="ARBA00022475"/>
    </source>
</evidence>
<dbReference type="Pfam" id="PF04290">
    <property type="entry name" value="DctQ"/>
    <property type="match status" value="1"/>
</dbReference>
<comment type="subunit">
    <text evidence="9">The complex comprises the extracytoplasmic solute receptor protein and the two transmembrane proteins.</text>
</comment>
<dbReference type="InterPro" id="IPR007387">
    <property type="entry name" value="TRAP_DctQ"/>
</dbReference>
<accession>A0A4R6UL59</accession>
<keyword evidence="6 9" id="KW-1133">Transmembrane helix</keyword>
<dbReference type="GO" id="GO:0005886">
    <property type="term" value="C:plasma membrane"/>
    <property type="evidence" value="ECO:0007669"/>
    <property type="project" value="UniProtKB-SubCell"/>
</dbReference>
<dbReference type="RefSeq" id="WP_133591910.1">
    <property type="nucleotide sequence ID" value="NZ_CP037953.1"/>
</dbReference>
<keyword evidence="5 9" id="KW-0812">Transmembrane</keyword>
<comment type="similarity">
    <text evidence="8 9">Belongs to the TRAP transporter small permease family.</text>
</comment>
<organism evidence="11 12">
    <name type="scientific">Permianibacter aggregans</name>
    <dbReference type="NCBI Taxonomy" id="1510150"/>
    <lineage>
        <taxon>Bacteria</taxon>
        <taxon>Pseudomonadati</taxon>
        <taxon>Pseudomonadota</taxon>
        <taxon>Gammaproteobacteria</taxon>
        <taxon>Pseudomonadales</taxon>
        <taxon>Pseudomonadaceae</taxon>
        <taxon>Permianibacter</taxon>
    </lineage>
</organism>
<keyword evidence="3" id="KW-1003">Cell membrane</keyword>
<dbReference type="Proteomes" id="UP000295375">
    <property type="component" value="Unassembled WGS sequence"/>
</dbReference>
<feature type="transmembrane region" description="Helical" evidence="9">
    <location>
        <begin position="142"/>
        <end position="160"/>
    </location>
</feature>
<dbReference type="EMBL" id="SNYM01000014">
    <property type="protein sequence ID" value="TDQ46239.1"/>
    <property type="molecule type" value="Genomic_DNA"/>
</dbReference>
<comment type="subcellular location">
    <subcellularLocation>
        <location evidence="1 9">Cell inner membrane</location>
        <topology evidence="1 9">Multi-pass membrane protein</topology>
    </subcellularLocation>
</comment>
<dbReference type="GO" id="GO:0022857">
    <property type="term" value="F:transmembrane transporter activity"/>
    <property type="evidence" value="ECO:0007669"/>
    <property type="project" value="UniProtKB-UniRule"/>
</dbReference>
<evidence type="ECO:0000256" key="4">
    <source>
        <dbReference type="ARBA" id="ARBA00022519"/>
    </source>
</evidence>
<keyword evidence="4 9" id="KW-0997">Cell inner membrane</keyword>
<evidence type="ECO:0000256" key="6">
    <source>
        <dbReference type="ARBA" id="ARBA00022989"/>
    </source>
</evidence>
<dbReference type="PANTHER" id="PTHR35011">
    <property type="entry name" value="2,3-DIKETO-L-GULONATE TRAP TRANSPORTER SMALL PERMEASE PROTEIN YIAM"/>
    <property type="match status" value="1"/>
</dbReference>
<feature type="transmembrane region" description="Helical" evidence="9">
    <location>
        <begin position="26"/>
        <end position="48"/>
    </location>
</feature>
<evidence type="ECO:0000256" key="8">
    <source>
        <dbReference type="ARBA" id="ARBA00038436"/>
    </source>
</evidence>
<evidence type="ECO:0000256" key="7">
    <source>
        <dbReference type="ARBA" id="ARBA00023136"/>
    </source>
</evidence>